<proteinExistence type="predicted"/>
<dbReference type="Proteomes" id="UP001500929">
    <property type="component" value="Unassembled WGS sequence"/>
</dbReference>
<accession>A0ABP5Q8R9</accession>
<feature type="domain" description="AB hydrolase-1" evidence="1">
    <location>
        <begin position="38"/>
        <end position="272"/>
    </location>
</feature>
<keyword evidence="2" id="KW-0378">Hydrolase</keyword>
<dbReference type="EMBL" id="BAAAQY010000003">
    <property type="protein sequence ID" value="GAA2229016.1"/>
    <property type="molecule type" value="Genomic_DNA"/>
</dbReference>
<dbReference type="RefSeq" id="WP_259478702.1">
    <property type="nucleotide sequence ID" value="NZ_BAAAQY010000003.1"/>
</dbReference>
<organism evidence="2 3">
    <name type="scientific">Herbiconiux moechotypicola</name>
    <dbReference type="NCBI Taxonomy" id="637393"/>
    <lineage>
        <taxon>Bacteria</taxon>
        <taxon>Bacillati</taxon>
        <taxon>Actinomycetota</taxon>
        <taxon>Actinomycetes</taxon>
        <taxon>Micrococcales</taxon>
        <taxon>Microbacteriaceae</taxon>
        <taxon>Herbiconiux</taxon>
    </lineage>
</organism>
<comment type="caution">
    <text evidence="2">The sequence shown here is derived from an EMBL/GenBank/DDBJ whole genome shotgun (WGS) entry which is preliminary data.</text>
</comment>
<dbReference type="GO" id="GO:0016787">
    <property type="term" value="F:hydrolase activity"/>
    <property type="evidence" value="ECO:0007669"/>
    <property type="project" value="UniProtKB-KW"/>
</dbReference>
<dbReference type="InterPro" id="IPR000073">
    <property type="entry name" value="AB_hydrolase_1"/>
</dbReference>
<dbReference type="PANTHER" id="PTHR43798:SF5">
    <property type="entry name" value="MONOACYLGLYCEROL LIPASE ABHD6"/>
    <property type="match status" value="1"/>
</dbReference>
<evidence type="ECO:0000313" key="2">
    <source>
        <dbReference type="EMBL" id="GAA2229016.1"/>
    </source>
</evidence>
<dbReference type="Gene3D" id="3.40.50.1820">
    <property type="entry name" value="alpha/beta hydrolase"/>
    <property type="match status" value="1"/>
</dbReference>
<dbReference type="InterPro" id="IPR050266">
    <property type="entry name" value="AB_hydrolase_sf"/>
</dbReference>
<dbReference type="Pfam" id="PF00561">
    <property type="entry name" value="Abhydrolase_1"/>
    <property type="match status" value="1"/>
</dbReference>
<protein>
    <submittedName>
        <fullName evidence="2">Alpha/beta hydrolase</fullName>
    </submittedName>
</protein>
<name>A0ABP5Q8R9_9MICO</name>
<dbReference type="PRINTS" id="PR00111">
    <property type="entry name" value="ABHYDROLASE"/>
</dbReference>
<gene>
    <name evidence="2" type="ORF">GCM10009851_11950</name>
</gene>
<sequence length="298" mass="32484">MTDSVTVTAATAPNLEIQAANGVRYRYRRFGTVTADRPPMVFLQHFRGNLDNWDPALIDAIAAQHEVILLDNTGVAGSSGRVPTSVGQMARDALEFLDALGVRRYDLFGFSLGGFVAQEIALLRPTAVRALVLAGTGPAGAPRMHGWREDIRRESHHDQSTAESLLYIFFAHTDTSRELGKAFLGRIFARQVDRDEPTTTAVRDAQYDAVLDWGIPDLSKLERLRGIVQPTLILQGDDDLMIPTPGSHLMAGLIPDSRLHIFPDAAHASIFQYPEEAAGIVRGFLAEVETAGTPSAGR</sequence>
<dbReference type="SUPFAM" id="SSF53474">
    <property type="entry name" value="alpha/beta-Hydrolases"/>
    <property type="match status" value="1"/>
</dbReference>
<dbReference type="PANTHER" id="PTHR43798">
    <property type="entry name" value="MONOACYLGLYCEROL LIPASE"/>
    <property type="match status" value="1"/>
</dbReference>
<dbReference type="InterPro" id="IPR029058">
    <property type="entry name" value="AB_hydrolase_fold"/>
</dbReference>
<evidence type="ECO:0000313" key="3">
    <source>
        <dbReference type="Proteomes" id="UP001500929"/>
    </source>
</evidence>
<reference evidence="3" key="1">
    <citation type="journal article" date="2019" name="Int. J. Syst. Evol. Microbiol.">
        <title>The Global Catalogue of Microorganisms (GCM) 10K type strain sequencing project: providing services to taxonomists for standard genome sequencing and annotation.</title>
        <authorList>
            <consortium name="The Broad Institute Genomics Platform"/>
            <consortium name="The Broad Institute Genome Sequencing Center for Infectious Disease"/>
            <person name="Wu L."/>
            <person name="Ma J."/>
        </authorList>
    </citation>
    <scope>NUCLEOTIDE SEQUENCE [LARGE SCALE GENOMIC DNA]</scope>
    <source>
        <strain evidence="3">JCM 16117</strain>
    </source>
</reference>
<evidence type="ECO:0000259" key="1">
    <source>
        <dbReference type="Pfam" id="PF00561"/>
    </source>
</evidence>
<keyword evidence="3" id="KW-1185">Reference proteome</keyword>